<dbReference type="PROSITE" id="PS51352">
    <property type="entry name" value="THIOREDOXIN_2"/>
    <property type="match status" value="1"/>
</dbReference>
<dbReference type="Gene3D" id="3.40.30.10">
    <property type="entry name" value="Glutaredoxin"/>
    <property type="match status" value="1"/>
</dbReference>
<dbReference type="Proteomes" id="UP000184233">
    <property type="component" value="Unassembled WGS sequence"/>
</dbReference>
<reference evidence="3 4" key="1">
    <citation type="submission" date="2016-09" db="EMBL/GenBank/DDBJ databases">
        <title>Genome-resolved meta-omics ties microbial dynamics to process performance in biotechnology for thiocyanate degradation.</title>
        <authorList>
            <person name="Kantor R.S."/>
            <person name="Huddy R.J."/>
            <person name="Iyer R."/>
            <person name="Thomas B.C."/>
            <person name="Brown C.T."/>
            <person name="Anantharaman K."/>
            <person name="Tringe S."/>
            <person name="Hettich R.L."/>
            <person name="Harrison S.T."/>
            <person name="Banfield J.F."/>
        </authorList>
    </citation>
    <scope>NUCLEOTIDE SEQUENCE [LARGE SCALE GENOMIC DNA]</scope>
    <source>
        <strain evidence="3">59-99</strain>
    </source>
</reference>
<dbReference type="SUPFAM" id="SSF52833">
    <property type="entry name" value="Thioredoxin-like"/>
    <property type="match status" value="1"/>
</dbReference>
<evidence type="ECO:0000256" key="1">
    <source>
        <dbReference type="SAM" id="SignalP"/>
    </source>
</evidence>
<gene>
    <name evidence="3" type="ORF">BGO89_07615</name>
</gene>
<comment type="caution">
    <text evidence="3">The sequence shown here is derived from an EMBL/GenBank/DDBJ whole genome shotgun (WGS) entry which is preliminary data.</text>
</comment>
<dbReference type="InterPro" id="IPR013766">
    <property type="entry name" value="Thioredoxin_domain"/>
</dbReference>
<dbReference type="GO" id="GO:0016491">
    <property type="term" value="F:oxidoreductase activity"/>
    <property type="evidence" value="ECO:0007669"/>
    <property type="project" value="InterPro"/>
</dbReference>
<proteinExistence type="predicted"/>
<feature type="chain" id="PRO_5012770205" description="Thioredoxin domain-containing protein" evidence="1">
    <location>
        <begin position="21"/>
        <end position="165"/>
    </location>
</feature>
<dbReference type="Pfam" id="PF08534">
    <property type="entry name" value="Redoxin"/>
    <property type="match status" value="1"/>
</dbReference>
<dbReference type="EMBL" id="MKVH01000021">
    <property type="protein sequence ID" value="OJX57828.1"/>
    <property type="molecule type" value="Genomic_DNA"/>
</dbReference>
<dbReference type="STRING" id="1895771.BGO89_07615"/>
<feature type="signal peptide" evidence="1">
    <location>
        <begin position="1"/>
        <end position="20"/>
    </location>
</feature>
<organism evidence="3 4">
    <name type="scientific">Candidatus Kapaibacterium thiocyanatum</name>
    <dbReference type="NCBI Taxonomy" id="1895771"/>
    <lineage>
        <taxon>Bacteria</taxon>
        <taxon>Pseudomonadati</taxon>
        <taxon>Candidatus Kapaibacteriota</taxon>
        <taxon>Candidatus Kapaibacteriia</taxon>
        <taxon>Candidatus Kapaibacteriales</taxon>
        <taxon>Candidatus Kapaibacteriaceae</taxon>
        <taxon>Candidatus Kapaibacterium</taxon>
    </lineage>
</organism>
<evidence type="ECO:0000313" key="3">
    <source>
        <dbReference type="EMBL" id="OJX57828.1"/>
    </source>
</evidence>
<keyword evidence="1" id="KW-0732">Signal</keyword>
<feature type="domain" description="Thioredoxin" evidence="2">
    <location>
        <begin position="12"/>
        <end position="165"/>
    </location>
</feature>
<dbReference type="InterPro" id="IPR013740">
    <property type="entry name" value="Redoxin"/>
</dbReference>
<protein>
    <recommendedName>
        <fullName evidence="2">Thioredoxin domain-containing protein</fullName>
    </recommendedName>
</protein>
<name>A0A1M3KZ91_9BACT</name>
<accession>A0A1M3KZ91</accession>
<dbReference type="AlphaFoldDB" id="A0A1M3KZ91"/>
<evidence type="ECO:0000259" key="2">
    <source>
        <dbReference type="PROSITE" id="PS51352"/>
    </source>
</evidence>
<evidence type="ECO:0000313" key="4">
    <source>
        <dbReference type="Proteomes" id="UP000184233"/>
    </source>
</evidence>
<dbReference type="InterPro" id="IPR036249">
    <property type="entry name" value="Thioredoxin-like_sf"/>
</dbReference>
<sequence length="165" mass="18156">MKIFATLVVALCIVLGTVQSADMPSVQRPDGSSVDVMQLSRTHPVVVVRYLGYRCEHCVRQILLLNKNAARLKEKGAIVVGISNDPPFRNVEAEQELKLDTATIRLASDTAGAFAHSIGARIDERDGTTTDLHATIVLRQGRIVFEKLGTTPYMDVERILKALEE</sequence>